<dbReference type="AlphaFoldDB" id="A0A8T2RAB7"/>
<comment type="caution">
    <text evidence="2">The sequence shown here is derived from an EMBL/GenBank/DDBJ whole genome shotgun (WGS) entry which is preliminary data.</text>
</comment>
<evidence type="ECO:0000256" key="1">
    <source>
        <dbReference type="SAM" id="MobiDB-lite"/>
    </source>
</evidence>
<accession>A0A8T2RAB7</accession>
<evidence type="ECO:0000313" key="3">
    <source>
        <dbReference type="Proteomes" id="UP000825935"/>
    </source>
</evidence>
<protein>
    <submittedName>
        <fullName evidence="2">Uncharacterized protein</fullName>
    </submittedName>
</protein>
<proteinExistence type="predicted"/>
<gene>
    <name evidence="2" type="ORF">KP509_29G082300</name>
</gene>
<feature type="compositionally biased region" description="Low complexity" evidence="1">
    <location>
        <begin position="32"/>
        <end position="47"/>
    </location>
</feature>
<dbReference type="Proteomes" id="UP000825935">
    <property type="component" value="Chromosome 29"/>
</dbReference>
<reference evidence="2" key="1">
    <citation type="submission" date="2021-08" db="EMBL/GenBank/DDBJ databases">
        <title>WGS assembly of Ceratopteris richardii.</title>
        <authorList>
            <person name="Marchant D.B."/>
            <person name="Chen G."/>
            <person name="Jenkins J."/>
            <person name="Shu S."/>
            <person name="Leebens-Mack J."/>
            <person name="Grimwood J."/>
            <person name="Schmutz J."/>
            <person name="Soltis P."/>
            <person name="Soltis D."/>
            <person name="Chen Z.-H."/>
        </authorList>
    </citation>
    <scope>NUCLEOTIDE SEQUENCE</scope>
    <source>
        <strain evidence="2">Whitten #5841</strain>
        <tissue evidence="2">Leaf</tissue>
    </source>
</reference>
<organism evidence="2 3">
    <name type="scientific">Ceratopteris richardii</name>
    <name type="common">Triangle waterfern</name>
    <dbReference type="NCBI Taxonomy" id="49495"/>
    <lineage>
        <taxon>Eukaryota</taxon>
        <taxon>Viridiplantae</taxon>
        <taxon>Streptophyta</taxon>
        <taxon>Embryophyta</taxon>
        <taxon>Tracheophyta</taxon>
        <taxon>Polypodiopsida</taxon>
        <taxon>Polypodiidae</taxon>
        <taxon>Polypodiales</taxon>
        <taxon>Pteridineae</taxon>
        <taxon>Pteridaceae</taxon>
        <taxon>Parkerioideae</taxon>
        <taxon>Ceratopteris</taxon>
    </lineage>
</organism>
<evidence type="ECO:0000313" key="2">
    <source>
        <dbReference type="EMBL" id="KAH7292714.1"/>
    </source>
</evidence>
<sequence length="227" mass="25356">MLPRQHRIALADISNLSPLQTASSSLQEASPRKLSSPGSKSLKSHFSSGAEGLLLQASASPCNFERRGHEQEESTTMESSQACQTPLIAGPSMDIDSITPHNKGLEGPNSCSAEREDFIIYSRRKSSVPSYLINSCPPLQHHLRESFRNTVEPKEIRKPAKRGFSMAILDKDAETENRSTRRRRHSLPAIQRKKWLPEEFVSAQRSHFAEVDAFQLCEEEGDPSDED</sequence>
<dbReference type="OrthoDB" id="1903589at2759"/>
<feature type="region of interest" description="Disordered" evidence="1">
    <location>
        <begin position="16"/>
        <end position="47"/>
    </location>
</feature>
<dbReference type="PANTHER" id="PTHR35740">
    <property type="entry name" value="OS12G0111700 PROTEIN"/>
    <property type="match status" value="1"/>
</dbReference>
<dbReference type="PANTHER" id="PTHR35740:SF1">
    <property type="entry name" value="OS12G0111700 PROTEIN"/>
    <property type="match status" value="1"/>
</dbReference>
<name>A0A8T2RAB7_CERRI</name>
<keyword evidence="3" id="KW-1185">Reference proteome</keyword>
<feature type="compositionally biased region" description="Polar residues" evidence="1">
    <location>
        <begin position="16"/>
        <end position="28"/>
    </location>
</feature>
<dbReference type="EMBL" id="CM035434">
    <property type="protein sequence ID" value="KAH7292714.1"/>
    <property type="molecule type" value="Genomic_DNA"/>
</dbReference>